<protein>
    <submittedName>
        <fullName evidence="2">Uncharacterized protein</fullName>
    </submittedName>
</protein>
<accession>A0A9N7YKM4</accession>
<keyword evidence="3" id="KW-1185">Reference proteome</keyword>
<evidence type="ECO:0000313" key="3">
    <source>
        <dbReference type="Proteomes" id="UP001153269"/>
    </source>
</evidence>
<reference evidence="2" key="1">
    <citation type="submission" date="2020-03" db="EMBL/GenBank/DDBJ databases">
        <authorList>
            <person name="Weist P."/>
        </authorList>
    </citation>
    <scope>NUCLEOTIDE SEQUENCE</scope>
</reference>
<name>A0A9N7YKM4_PLEPL</name>
<proteinExistence type="predicted"/>
<feature type="compositionally biased region" description="Polar residues" evidence="1">
    <location>
        <begin position="133"/>
        <end position="152"/>
    </location>
</feature>
<organism evidence="2 3">
    <name type="scientific">Pleuronectes platessa</name>
    <name type="common">European plaice</name>
    <dbReference type="NCBI Taxonomy" id="8262"/>
    <lineage>
        <taxon>Eukaryota</taxon>
        <taxon>Metazoa</taxon>
        <taxon>Chordata</taxon>
        <taxon>Craniata</taxon>
        <taxon>Vertebrata</taxon>
        <taxon>Euteleostomi</taxon>
        <taxon>Actinopterygii</taxon>
        <taxon>Neopterygii</taxon>
        <taxon>Teleostei</taxon>
        <taxon>Neoteleostei</taxon>
        <taxon>Acanthomorphata</taxon>
        <taxon>Carangaria</taxon>
        <taxon>Pleuronectiformes</taxon>
        <taxon>Pleuronectoidei</taxon>
        <taxon>Pleuronectidae</taxon>
        <taxon>Pleuronectes</taxon>
    </lineage>
</organism>
<feature type="region of interest" description="Disordered" evidence="1">
    <location>
        <begin position="1"/>
        <end position="108"/>
    </location>
</feature>
<evidence type="ECO:0000313" key="2">
    <source>
        <dbReference type="EMBL" id="CAB1435012.1"/>
    </source>
</evidence>
<dbReference type="EMBL" id="CADEAL010001723">
    <property type="protein sequence ID" value="CAB1435012.1"/>
    <property type="molecule type" value="Genomic_DNA"/>
</dbReference>
<feature type="compositionally biased region" description="Basic and acidic residues" evidence="1">
    <location>
        <begin position="24"/>
        <end position="90"/>
    </location>
</feature>
<evidence type="ECO:0000256" key="1">
    <source>
        <dbReference type="SAM" id="MobiDB-lite"/>
    </source>
</evidence>
<feature type="compositionally biased region" description="Polar residues" evidence="1">
    <location>
        <begin position="1"/>
        <end position="16"/>
    </location>
</feature>
<feature type="region of interest" description="Disordered" evidence="1">
    <location>
        <begin position="126"/>
        <end position="152"/>
    </location>
</feature>
<dbReference type="AlphaFoldDB" id="A0A9N7YKM4"/>
<dbReference type="Proteomes" id="UP001153269">
    <property type="component" value="Unassembled WGS sequence"/>
</dbReference>
<comment type="caution">
    <text evidence="2">The sequence shown here is derived from an EMBL/GenBank/DDBJ whole genome shotgun (WGS) entry which is preliminary data.</text>
</comment>
<sequence>MTLINTSHQSPASTAPSHEEEEEERRGEEEEWRGAEERRGEEEGRRGGEERRKQEGRGEERRKKEEGRRGEERKRKEEGRGGWERREGGRVKMRRIKKTRKEEKTCETTAMQSLDFGVNIKSQVESPPAAFTPSLSSSTQCQGLSLNQQLTV</sequence>
<gene>
    <name evidence="2" type="ORF">PLEPLA_LOCUS23110</name>
</gene>